<protein>
    <recommendedName>
        <fullName evidence="2">Peptidase M20 dimerisation domain-containing protein</fullName>
    </recommendedName>
</protein>
<evidence type="ECO:0000313" key="3">
    <source>
        <dbReference type="EMBL" id="SUZ54869.1"/>
    </source>
</evidence>
<dbReference type="GO" id="GO:0016787">
    <property type="term" value="F:hydrolase activity"/>
    <property type="evidence" value="ECO:0007669"/>
    <property type="project" value="UniProtKB-KW"/>
</dbReference>
<evidence type="ECO:0000259" key="2">
    <source>
        <dbReference type="Pfam" id="PF07687"/>
    </source>
</evidence>
<organism evidence="3">
    <name type="scientific">marine metagenome</name>
    <dbReference type="NCBI Taxonomy" id="408172"/>
    <lineage>
        <taxon>unclassified sequences</taxon>
        <taxon>metagenomes</taxon>
        <taxon>ecological metagenomes</taxon>
    </lineage>
</organism>
<gene>
    <name evidence="3" type="ORF">METZ01_LOCUS7723</name>
</gene>
<dbReference type="EMBL" id="UINC01000412">
    <property type="protein sequence ID" value="SUZ54869.1"/>
    <property type="molecule type" value="Genomic_DNA"/>
</dbReference>
<dbReference type="InterPro" id="IPR017439">
    <property type="entry name" value="Amidohydrolase"/>
</dbReference>
<name>A0A381NKH9_9ZZZZ</name>
<accession>A0A381NKH9</accession>
<dbReference type="SUPFAM" id="SSF55031">
    <property type="entry name" value="Bacterial exopeptidase dimerisation domain"/>
    <property type="match status" value="1"/>
</dbReference>
<dbReference type="PIRSF" id="PIRSF005962">
    <property type="entry name" value="Pept_M20D_amidohydro"/>
    <property type="match status" value="1"/>
</dbReference>
<dbReference type="InterPro" id="IPR002933">
    <property type="entry name" value="Peptidase_M20"/>
</dbReference>
<dbReference type="InterPro" id="IPR036264">
    <property type="entry name" value="Bact_exopeptidase_dim_dom"/>
</dbReference>
<keyword evidence="1" id="KW-0378">Hydrolase</keyword>
<proteinExistence type="predicted"/>
<evidence type="ECO:0000256" key="1">
    <source>
        <dbReference type="ARBA" id="ARBA00022801"/>
    </source>
</evidence>
<dbReference type="PANTHER" id="PTHR11014">
    <property type="entry name" value="PEPTIDASE M20 FAMILY MEMBER"/>
    <property type="match status" value="1"/>
</dbReference>
<dbReference type="InterPro" id="IPR011650">
    <property type="entry name" value="Peptidase_M20_dimer"/>
</dbReference>
<dbReference type="CDD" id="cd05666">
    <property type="entry name" value="M20_Acy1-like"/>
    <property type="match status" value="1"/>
</dbReference>
<dbReference type="SUPFAM" id="SSF53187">
    <property type="entry name" value="Zn-dependent exopeptidases"/>
    <property type="match status" value="1"/>
</dbReference>
<dbReference type="PANTHER" id="PTHR11014:SF63">
    <property type="entry name" value="METALLOPEPTIDASE, PUTATIVE (AFU_ORTHOLOGUE AFUA_6G09600)-RELATED"/>
    <property type="match status" value="1"/>
</dbReference>
<dbReference type="Gene3D" id="3.30.70.360">
    <property type="match status" value="1"/>
</dbReference>
<sequence length="391" mass="42591">MKKSTSIIQEMNQFQNLMQEWRRDIHQHPELAFNENRTAELVAKTLESFGVEVFTGIAKTGVVGKLTSGNSDNAIGLRADMDALPMDENNTFDYRSQNDGVFHGCGHDGHTAMLLGAAKYLSSTKEFDGTIYFIFQPAEEAAGGAPEMIKDGLFENYKMSSVYGMHNMPGMPVGMFGIRSGHLFAAFAPFDIEIRGIGGHAAMPQQCIDPIVVSSSVIQSLQTVVSRTIDPLKPSVISVTQIHAGDAYNVIPDTVTLSGGVRYFDHELGQVIRQRMEEVLEGICKSYGATYTFNYDELYPVLTNHKTETAIAVKAASTVVGSDNVDPDLPPSPGSEDFAFMLLEKPGAYILIGNGDGEGGCMIHHSSYDFNDKILPLGAAYWAQLAELVLV</sequence>
<dbReference type="FunFam" id="3.30.70.360:FF:000001">
    <property type="entry name" value="N-acetyldiaminopimelate deacetylase"/>
    <property type="match status" value="1"/>
</dbReference>
<reference evidence="3" key="1">
    <citation type="submission" date="2018-05" db="EMBL/GenBank/DDBJ databases">
        <authorList>
            <person name="Lanie J.A."/>
            <person name="Ng W.-L."/>
            <person name="Kazmierczak K.M."/>
            <person name="Andrzejewski T.M."/>
            <person name="Davidsen T.M."/>
            <person name="Wayne K.J."/>
            <person name="Tettelin H."/>
            <person name="Glass J.I."/>
            <person name="Rusch D."/>
            <person name="Podicherti R."/>
            <person name="Tsui H.-C.T."/>
            <person name="Winkler M.E."/>
        </authorList>
    </citation>
    <scope>NUCLEOTIDE SEQUENCE</scope>
</reference>
<dbReference type="NCBIfam" id="TIGR01891">
    <property type="entry name" value="amidohydrolases"/>
    <property type="match status" value="1"/>
</dbReference>
<dbReference type="Pfam" id="PF01546">
    <property type="entry name" value="Peptidase_M20"/>
    <property type="match status" value="1"/>
</dbReference>
<dbReference type="Gene3D" id="3.40.630.10">
    <property type="entry name" value="Zn peptidases"/>
    <property type="match status" value="1"/>
</dbReference>
<feature type="domain" description="Peptidase M20 dimerisation" evidence="2">
    <location>
        <begin position="190"/>
        <end position="286"/>
    </location>
</feature>
<dbReference type="Pfam" id="PF07687">
    <property type="entry name" value="M20_dimer"/>
    <property type="match status" value="1"/>
</dbReference>
<dbReference type="AlphaFoldDB" id="A0A381NKH9"/>